<dbReference type="AlphaFoldDB" id="M1YFK8"/>
<evidence type="ECO:0000313" key="2">
    <source>
        <dbReference type="Proteomes" id="UP000011704"/>
    </source>
</evidence>
<dbReference type="EMBL" id="CAQJ01000002">
    <property type="protein sequence ID" value="CCQ89216.1"/>
    <property type="molecule type" value="Genomic_DNA"/>
</dbReference>
<keyword evidence="2" id="KW-1185">Reference proteome</keyword>
<gene>
    <name evidence="1" type="ORF">NITGR_100021</name>
</gene>
<protein>
    <submittedName>
        <fullName evidence="1">Uncharacterized protein</fullName>
    </submittedName>
</protein>
<reference evidence="1 2" key="1">
    <citation type="journal article" date="2013" name="Front. Microbiol.">
        <title>The genome of Nitrospina gracilis illuminates the metabolism and evolution of the major marine nitrite oxidizer.</title>
        <authorList>
            <person name="Luecker S."/>
            <person name="Nowka B."/>
            <person name="Rattei T."/>
            <person name="Spieck E."/>
            <person name="and Daims H."/>
        </authorList>
    </citation>
    <scope>NUCLEOTIDE SEQUENCE [LARGE SCALE GENOMIC DNA]</scope>
    <source>
        <strain evidence="1 2">3/211</strain>
    </source>
</reference>
<organism evidence="1 2">
    <name type="scientific">Nitrospina gracilis (strain 3/211)</name>
    <dbReference type="NCBI Taxonomy" id="1266370"/>
    <lineage>
        <taxon>Bacteria</taxon>
        <taxon>Pseudomonadati</taxon>
        <taxon>Nitrospinota/Tectimicrobiota group</taxon>
        <taxon>Nitrospinota</taxon>
        <taxon>Nitrospinia</taxon>
        <taxon>Nitrospinales</taxon>
        <taxon>Nitrospinaceae</taxon>
        <taxon>Nitrospina</taxon>
    </lineage>
</organism>
<dbReference type="RefSeq" id="WP_005005377.1">
    <property type="nucleotide sequence ID" value="NZ_HG422173.1"/>
</dbReference>
<sequence>MIYEVKIIKPDGSLKEVISSERLEKMYWDTFYKNEDNIGLVTAPKAQVPSWVKQRLDLNYPDPVNSGS</sequence>
<dbReference type="HOGENOM" id="CLU_2789694_0_0_0"/>
<dbReference type="STRING" id="1266370.NITGR_100021"/>
<accession>M1YFK8</accession>
<evidence type="ECO:0000313" key="1">
    <source>
        <dbReference type="EMBL" id="CCQ89216.1"/>
    </source>
</evidence>
<proteinExistence type="predicted"/>
<dbReference type="Proteomes" id="UP000011704">
    <property type="component" value="Unassembled WGS sequence"/>
</dbReference>
<name>M1YFK8_NITG3</name>
<dbReference type="InParanoid" id="M1YFK8"/>
<comment type="caution">
    <text evidence="1">The sequence shown here is derived from an EMBL/GenBank/DDBJ whole genome shotgun (WGS) entry which is preliminary data.</text>
</comment>